<feature type="transmembrane region" description="Helical" evidence="8">
    <location>
        <begin position="85"/>
        <end position="106"/>
    </location>
</feature>
<keyword evidence="6 8" id="KW-0472">Membrane</keyword>
<keyword evidence="3 8" id="KW-0812">Transmembrane</keyword>
<keyword evidence="5" id="KW-0675">Receptor</keyword>
<evidence type="ECO:0000313" key="11">
    <source>
        <dbReference type="RefSeq" id="XP_032803394.1"/>
    </source>
</evidence>
<feature type="transmembrane region" description="Helical" evidence="8">
    <location>
        <begin position="202"/>
        <end position="225"/>
    </location>
</feature>
<dbReference type="KEGG" id="pmrn:116939295"/>
<dbReference type="Gene3D" id="1.20.1070.10">
    <property type="entry name" value="Rhodopsin 7-helix transmembrane proteins"/>
    <property type="match status" value="1"/>
</dbReference>
<organism evidence="10 11">
    <name type="scientific">Petromyzon marinus</name>
    <name type="common">Sea lamprey</name>
    <dbReference type="NCBI Taxonomy" id="7757"/>
    <lineage>
        <taxon>Eukaryota</taxon>
        <taxon>Metazoa</taxon>
        <taxon>Chordata</taxon>
        <taxon>Craniata</taxon>
        <taxon>Vertebrata</taxon>
        <taxon>Cyclostomata</taxon>
        <taxon>Hyperoartia</taxon>
        <taxon>Petromyzontiformes</taxon>
        <taxon>Petromyzontidae</taxon>
        <taxon>Petromyzon</taxon>
    </lineage>
</organism>
<comment type="subcellular location">
    <subcellularLocation>
        <location evidence="1">Cell membrane</location>
        <topology evidence="1">Multi-pass membrane protein</topology>
    </subcellularLocation>
</comment>
<dbReference type="CDD" id="cd00637">
    <property type="entry name" value="7tm_classA_rhodopsin-like"/>
    <property type="match status" value="1"/>
</dbReference>
<keyword evidence="4 8" id="KW-1133">Transmembrane helix</keyword>
<dbReference type="Proteomes" id="UP001318040">
    <property type="component" value="Chromosome 5"/>
</dbReference>
<feature type="transmembrane region" description="Helical" evidence="8">
    <location>
        <begin position="160"/>
        <end position="181"/>
    </location>
</feature>
<protein>
    <submittedName>
        <fullName evidence="11">Somatostatin receptor type 5-like</fullName>
    </submittedName>
</protein>
<dbReference type="GO" id="GO:0004930">
    <property type="term" value="F:G protein-coupled receptor activity"/>
    <property type="evidence" value="ECO:0007669"/>
    <property type="project" value="UniProtKB-KW"/>
</dbReference>
<keyword evidence="10" id="KW-1185">Reference proteome</keyword>
<evidence type="ECO:0000256" key="2">
    <source>
        <dbReference type="ARBA" id="ARBA00022475"/>
    </source>
</evidence>
<keyword evidence="7" id="KW-0807">Transducer</keyword>
<feature type="transmembrane region" description="Helical" evidence="8">
    <location>
        <begin position="245"/>
        <end position="265"/>
    </location>
</feature>
<reference evidence="11" key="1">
    <citation type="submission" date="2025-08" db="UniProtKB">
        <authorList>
            <consortium name="RefSeq"/>
        </authorList>
    </citation>
    <scope>IDENTIFICATION</scope>
    <source>
        <tissue evidence="11">Sperm</tissue>
    </source>
</reference>
<evidence type="ECO:0000259" key="9">
    <source>
        <dbReference type="PROSITE" id="PS50262"/>
    </source>
</evidence>
<dbReference type="PRINTS" id="PR00237">
    <property type="entry name" value="GPCRRHODOPSN"/>
</dbReference>
<keyword evidence="5" id="KW-0297">G-protein coupled receptor</keyword>
<dbReference type="GO" id="GO:0005886">
    <property type="term" value="C:plasma membrane"/>
    <property type="evidence" value="ECO:0007669"/>
    <property type="project" value="UniProtKB-SubCell"/>
</dbReference>
<evidence type="ECO:0000256" key="8">
    <source>
        <dbReference type="SAM" id="Phobius"/>
    </source>
</evidence>
<dbReference type="PROSITE" id="PS50262">
    <property type="entry name" value="G_PROTEIN_RECEP_F1_2"/>
    <property type="match status" value="1"/>
</dbReference>
<dbReference type="InterPro" id="IPR000276">
    <property type="entry name" value="GPCR_Rhodpsn"/>
</dbReference>
<dbReference type="AlphaFoldDB" id="A0AAJ7SQ37"/>
<dbReference type="RefSeq" id="XP_032803394.1">
    <property type="nucleotide sequence ID" value="XM_032947503.1"/>
</dbReference>
<proteinExistence type="predicted"/>
<dbReference type="SUPFAM" id="SSF81321">
    <property type="entry name" value="Family A G protein-coupled receptor-like"/>
    <property type="match status" value="1"/>
</dbReference>
<evidence type="ECO:0000256" key="4">
    <source>
        <dbReference type="ARBA" id="ARBA00022989"/>
    </source>
</evidence>
<dbReference type="InterPro" id="IPR017452">
    <property type="entry name" value="GPCR_Rhodpsn_7TM"/>
</dbReference>
<sequence length="280" mass="31246">MSVPLINLVKTPGDGALIAFHACLATSSVASNSLLLLTLLCSPVLLKRNNYLYTLSITVSDLIAGAGWFYLGLYDVSQELEAYDSPLRVLATVHGISLVTIVAAMVDRYLAVKHPFKYLQKMTRTKVVIVIALTWAWPALSIIVRLIFPSGNGQTSQGYVTLIFLAGMFGVMVILNVRLYIVTSKQQNREPHTGREYKHRSAWLIIVASSLFIALWTPNIVHLSICFAFRRCFSSQNIANNPLSILRILNTLTTPLIFMFGSPMTRTSLKALLQRLRFKR</sequence>
<accession>A0AAJ7SQ37</accession>
<evidence type="ECO:0000256" key="1">
    <source>
        <dbReference type="ARBA" id="ARBA00004651"/>
    </source>
</evidence>
<evidence type="ECO:0000256" key="3">
    <source>
        <dbReference type="ARBA" id="ARBA00022692"/>
    </source>
</evidence>
<gene>
    <name evidence="11" type="primary">LOC116939295</name>
</gene>
<evidence type="ECO:0000313" key="10">
    <source>
        <dbReference type="Proteomes" id="UP001318040"/>
    </source>
</evidence>
<keyword evidence="2" id="KW-1003">Cell membrane</keyword>
<dbReference type="Pfam" id="PF00001">
    <property type="entry name" value="7tm_1"/>
    <property type="match status" value="1"/>
</dbReference>
<feature type="transmembrane region" description="Helical" evidence="8">
    <location>
        <begin position="127"/>
        <end position="148"/>
    </location>
</feature>
<evidence type="ECO:0000256" key="7">
    <source>
        <dbReference type="ARBA" id="ARBA00023224"/>
    </source>
</evidence>
<feature type="transmembrane region" description="Helical" evidence="8">
    <location>
        <begin position="18"/>
        <end position="40"/>
    </location>
</feature>
<name>A0AAJ7SQ37_PETMA</name>
<feature type="transmembrane region" description="Helical" evidence="8">
    <location>
        <begin position="52"/>
        <end position="73"/>
    </location>
</feature>
<evidence type="ECO:0000256" key="6">
    <source>
        <dbReference type="ARBA" id="ARBA00023136"/>
    </source>
</evidence>
<dbReference type="PANTHER" id="PTHR22750">
    <property type="entry name" value="G-PROTEIN COUPLED RECEPTOR"/>
    <property type="match status" value="1"/>
</dbReference>
<feature type="domain" description="G-protein coupled receptors family 1 profile" evidence="9">
    <location>
        <begin position="31"/>
        <end position="258"/>
    </location>
</feature>
<evidence type="ECO:0000256" key="5">
    <source>
        <dbReference type="ARBA" id="ARBA00023040"/>
    </source>
</evidence>